<proteinExistence type="predicted"/>
<dbReference type="SUPFAM" id="SSF54106">
    <property type="entry name" value="LysM domain"/>
    <property type="match status" value="2"/>
</dbReference>
<dbReference type="STRING" id="101127.A0A1X2GWX1"/>
<dbReference type="EMBL" id="MCGT01000001">
    <property type="protein sequence ID" value="ORX62579.1"/>
    <property type="molecule type" value="Genomic_DNA"/>
</dbReference>
<dbReference type="OrthoDB" id="5985073at2759"/>
<evidence type="ECO:0000313" key="7">
    <source>
        <dbReference type="Proteomes" id="UP000242146"/>
    </source>
</evidence>
<organism evidence="6 7">
    <name type="scientific">Hesseltinella vesiculosa</name>
    <dbReference type="NCBI Taxonomy" id="101127"/>
    <lineage>
        <taxon>Eukaryota</taxon>
        <taxon>Fungi</taxon>
        <taxon>Fungi incertae sedis</taxon>
        <taxon>Mucoromycota</taxon>
        <taxon>Mucoromycotina</taxon>
        <taxon>Mucoromycetes</taxon>
        <taxon>Mucorales</taxon>
        <taxon>Cunninghamellaceae</taxon>
        <taxon>Hesseltinella</taxon>
    </lineage>
</organism>
<dbReference type="CDD" id="cd00118">
    <property type="entry name" value="LysM"/>
    <property type="match status" value="2"/>
</dbReference>
<dbReference type="PANTHER" id="PTHR34997">
    <property type="entry name" value="AM15"/>
    <property type="match status" value="1"/>
</dbReference>
<evidence type="ECO:0000256" key="2">
    <source>
        <dbReference type="ARBA" id="ARBA00023026"/>
    </source>
</evidence>
<keyword evidence="1" id="KW-0147">Chitin-binding</keyword>
<dbReference type="PROSITE" id="PS51782">
    <property type="entry name" value="LYSM"/>
    <property type="match status" value="2"/>
</dbReference>
<keyword evidence="4" id="KW-0732">Signal</keyword>
<dbReference type="InterPro" id="IPR036779">
    <property type="entry name" value="LysM_dom_sf"/>
</dbReference>
<sequence length="411" mass="44612">MRLPTLATLGCLLLTTSKFVTADMMLEARAVDSANAYSDYYNQVFGQEDSDSDNFELVEEPAVSANANTLAKRATCSEYHTVSGSDTCIGLTKKYGIHLDDFYNWNPQVNHKCTNLNDGKKYCVGVSASSSGSGSSTSGCSKTHVVSGSDTCESLAKEFNISLNTFYSLNPKVHRGSCDNLDNGKSYCVQGGSSHKGTQLGQSSGGGSKKKHHGSKKQPSSGGSGKKEQRKRIQSNTAFTYYWIADPSSYSNSGKMVTVKTCGGQNIGKVHEDYADALVMEGTGVLGSKIVNLGGCSCNNYKCFELVDKSDDPFGLTAYGSPLRPYITIAANDISKGTKIFVPQLVGWKLPNSNKRHNGCLLVEDQSWSFGGHHIDFYVYQQSHYKTLDKSHRITKVDIYEGGSCQLLNYL</sequence>
<dbReference type="Pfam" id="PF01476">
    <property type="entry name" value="LysM"/>
    <property type="match status" value="2"/>
</dbReference>
<evidence type="ECO:0000256" key="4">
    <source>
        <dbReference type="SAM" id="SignalP"/>
    </source>
</evidence>
<evidence type="ECO:0000313" key="6">
    <source>
        <dbReference type="EMBL" id="ORX62579.1"/>
    </source>
</evidence>
<accession>A0A1X2GWX1</accession>
<feature type="chain" id="PRO_5012259263" description="LysM domain-containing protein" evidence="4">
    <location>
        <begin position="23"/>
        <end position="411"/>
    </location>
</feature>
<feature type="signal peptide" evidence="4">
    <location>
        <begin position="1"/>
        <end position="22"/>
    </location>
</feature>
<dbReference type="InterPro" id="IPR018392">
    <property type="entry name" value="LysM"/>
</dbReference>
<protein>
    <recommendedName>
        <fullName evidence="5">LysM domain-containing protein</fullName>
    </recommendedName>
</protein>
<reference evidence="6 7" key="1">
    <citation type="submission" date="2016-07" db="EMBL/GenBank/DDBJ databases">
        <title>Pervasive Adenine N6-methylation of Active Genes in Fungi.</title>
        <authorList>
            <consortium name="DOE Joint Genome Institute"/>
            <person name="Mondo S.J."/>
            <person name="Dannebaum R.O."/>
            <person name="Kuo R.C."/>
            <person name="Labutti K."/>
            <person name="Haridas S."/>
            <person name="Kuo A."/>
            <person name="Salamov A."/>
            <person name="Ahrendt S.R."/>
            <person name="Lipzen A."/>
            <person name="Sullivan W."/>
            <person name="Andreopoulos W.B."/>
            <person name="Clum A."/>
            <person name="Lindquist E."/>
            <person name="Daum C."/>
            <person name="Ramamoorthy G.K."/>
            <person name="Gryganskyi A."/>
            <person name="Culley D."/>
            <person name="Magnuson J.K."/>
            <person name="James T.Y."/>
            <person name="O'Malley M.A."/>
            <person name="Stajich J.E."/>
            <person name="Spatafora J.W."/>
            <person name="Visel A."/>
            <person name="Grigoriev I.V."/>
        </authorList>
    </citation>
    <scope>NUCLEOTIDE SEQUENCE [LARGE SCALE GENOMIC DNA]</scope>
    <source>
        <strain evidence="6 7">NRRL 3301</strain>
    </source>
</reference>
<feature type="domain" description="LysM" evidence="5">
    <location>
        <begin position="142"/>
        <end position="189"/>
    </location>
</feature>
<evidence type="ECO:0000256" key="3">
    <source>
        <dbReference type="SAM" id="MobiDB-lite"/>
    </source>
</evidence>
<feature type="region of interest" description="Disordered" evidence="3">
    <location>
        <begin position="192"/>
        <end position="230"/>
    </location>
</feature>
<keyword evidence="2" id="KW-0843">Virulence</keyword>
<evidence type="ECO:0000259" key="5">
    <source>
        <dbReference type="PROSITE" id="PS51782"/>
    </source>
</evidence>
<dbReference type="PANTHER" id="PTHR34997:SF1">
    <property type="entry name" value="PEPTIDOGLYCAN-BINDING LYSIN DOMAIN"/>
    <property type="match status" value="1"/>
</dbReference>
<comment type="caution">
    <text evidence="6">The sequence shown here is derived from an EMBL/GenBank/DDBJ whole genome shotgun (WGS) entry which is preliminary data.</text>
</comment>
<dbReference type="SMART" id="SM00257">
    <property type="entry name" value="LysM"/>
    <property type="match status" value="2"/>
</dbReference>
<dbReference type="GO" id="GO:0008061">
    <property type="term" value="F:chitin binding"/>
    <property type="evidence" value="ECO:0007669"/>
    <property type="project" value="UniProtKB-KW"/>
</dbReference>
<dbReference type="AlphaFoldDB" id="A0A1X2GWX1"/>
<dbReference type="Gene3D" id="3.10.350.10">
    <property type="entry name" value="LysM domain"/>
    <property type="match status" value="2"/>
</dbReference>
<evidence type="ECO:0000256" key="1">
    <source>
        <dbReference type="ARBA" id="ARBA00022669"/>
    </source>
</evidence>
<keyword evidence="7" id="KW-1185">Reference proteome</keyword>
<name>A0A1X2GWX1_9FUNG</name>
<dbReference type="Proteomes" id="UP000242146">
    <property type="component" value="Unassembled WGS sequence"/>
</dbReference>
<feature type="domain" description="LysM" evidence="5">
    <location>
        <begin position="78"/>
        <end position="124"/>
    </location>
</feature>
<dbReference type="InterPro" id="IPR052210">
    <property type="entry name" value="LysM1-like"/>
</dbReference>
<gene>
    <name evidence="6" type="ORF">DM01DRAFT_1330710</name>
</gene>